<name>A0A7W3PNI8_9MICO</name>
<evidence type="ECO:0000259" key="4">
    <source>
        <dbReference type="PROSITE" id="PS50949"/>
    </source>
</evidence>
<accession>A0A7W3PNI8</accession>
<dbReference type="Pfam" id="PF07729">
    <property type="entry name" value="FCD"/>
    <property type="match status" value="1"/>
</dbReference>
<dbReference type="Gene3D" id="1.20.120.530">
    <property type="entry name" value="GntR ligand-binding domain-like"/>
    <property type="match status" value="1"/>
</dbReference>
<dbReference type="Proteomes" id="UP000524237">
    <property type="component" value="Unassembled WGS sequence"/>
</dbReference>
<reference evidence="5 6" key="1">
    <citation type="submission" date="2020-07" db="EMBL/GenBank/DDBJ databases">
        <title>Sequencing the genomes of 1000 actinobacteria strains.</title>
        <authorList>
            <person name="Klenk H.-P."/>
        </authorList>
    </citation>
    <scope>NUCLEOTIDE SEQUENCE [LARGE SCALE GENOMIC DNA]</scope>
    <source>
        <strain evidence="5 6">DSM 23737</strain>
    </source>
</reference>
<evidence type="ECO:0000256" key="1">
    <source>
        <dbReference type="ARBA" id="ARBA00023015"/>
    </source>
</evidence>
<dbReference type="Gene3D" id="1.10.10.10">
    <property type="entry name" value="Winged helix-like DNA-binding domain superfamily/Winged helix DNA-binding domain"/>
    <property type="match status" value="1"/>
</dbReference>
<keyword evidence="1" id="KW-0805">Transcription regulation</keyword>
<keyword evidence="3" id="KW-0804">Transcription</keyword>
<dbReference type="SMART" id="SM00895">
    <property type="entry name" value="FCD"/>
    <property type="match status" value="1"/>
</dbReference>
<keyword evidence="2 5" id="KW-0238">DNA-binding</keyword>
<feature type="domain" description="HTH gntR-type" evidence="4">
    <location>
        <begin position="1"/>
        <end position="68"/>
    </location>
</feature>
<evidence type="ECO:0000313" key="5">
    <source>
        <dbReference type="EMBL" id="MBA8828271.1"/>
    </source>
</evidence>
<evidence type="ECO:0000313" key="6">
    <source>
        <dbReference type="Proteomes" id="UP000524237"/>
    </source>
</evidence>
<dbReference type="Pfam" id="PF00392">
    <property type="entry name" value="GntR"/>
    <property type="match status" value="1"/>
</dbReference>
<dbReference type="InterPro" id="IPR036390">
    <property type="entry name" value="WH_DNA-bd_sf"/>
</dbReference>
<dbReference type="PRINTS" id="PR00035">
    <property type="entry name" value="HTHGNTR"/>
</dbReference>
<gene>
    <name evidence="5" type="ORF">FB555_000342</name>
</gene>
<dbReference type="PANTHER" id="PTHR43537:SF49">
    <property type="entry name" value="TRANSCRIPTIONAL REGULATORY PROTEIN"/>
    <property type="match status" value="1"/>
</dbReference>
<protein>
    <submittedName>
        <fullName evidence="5">DNA-binding GntR family transcriptional regulator</fullName>
    </submittedName>
</protein>
<dbReference type="AlphaFoldDB" id="A0A7W3PNI8"/>
<evidence type="ECO:0000256" key="2">
    <source>
        <dbReference type="ARBA" id="ARBA00023125"/>
    </source>
</evidence>
<dbReference type="InterPro" id="IPR036388">
    <property type="entry name" value="WH-like_DNA-bd_sf"/>
</dbReference>
<dbReference type="SUPFAM" id="SSF48008">
    <property type="entry name" value="GntR ligand-binding domain-like"/>
    <property type="match status" value="1"/>
</dbReference>
<sequence length="228" mass="24918">MKASDRAYRVLLAEIVEGTLAPGTVLGEVEQSTRLGVSRTPVREALSRLVADGLVEPQAGRGLIVTEVSLDNISELYELREALEEQAARLAAQRGSSKKFQALAAAFDDMATLIDSGPDGIRTYYDLNRQFDEAIDAAIQNPYLVGALRNVRMHLGRVRRIAKDNPQRLREAARETHLILEAIIAGDSALAAHATHVHLHRSLTNIRASVAPLLTQNGVTGSQKRNRQ</sequence>
<evidence type="ECO:0000256" key="3">
    <source>
        <dbReference type="ARBA" id="ARBA00023163"/>
    </source>
</evidence>
<proteinExistence type="predicted"/>
<dbReference type="InterPro" id="IPR000524">
    <property type="entry name" value="Tscrpt_reg_HTH_GntR"/>
</dbReference>
<dbReference type="GO" id="GO:0003677">
    <property type="term" value="F:DNA binding"/>
    <property type="evidence" value="ECO:0007669"/>
    <property type="project" value="UniProtKB-KW"/>
</dbReference>
<dbReference type="SMART" id="SM00345">
    <property type="entry name" value="HTH_GNTR"/>
    <property type="match status" value="1"/>
</dbReference>
<keyword evidence="6" id="KW-1185">Reference proteome</keyword>
<organism evidence="5 6">
    <name type="scientific">Alpinimonas psychrophila</name>
    <dbReference type="NCBI Taxonomy" id="748908"/>
    <lineage>
        <taxon>Bacteria</taxon>
        <taxon>Bacillati</taxon>
        <taxon>Actinomycetota</taxon>
        <taxon>Actinomycetes</taxon>
        <taxon>Micrococcales</taxon>
        <taxon>Microbacteriaceae</taxon>
        <taxon>Alpinimonas</taxon>
    </lineage>
</organism>
<comment type="caution">
    <text evidence="5">The sequence shown here is derived from an EMBL/GenBank/DDBJ whole genome shotgun (WGS) entry which is preliminary data.</text>
</comment>
<dbReference type="CDD" id="cd07377">
    <property type="entry name" value="WHTH_GntR"/>
    <property type="match status" value="1"/>
</dbReference>
<dbReference type="InterPro" id="IPR011711">
    <property type="entry name" value="GntR_C"/>
</dbReference>
<dbReference type="InterPro" id="IPR008920">
    <property type="entry name" value="TF_FadR/GntR_C"/>
</dbReference>
<dbReference type="PROSITE" id="PS50949">
    <property type="entry name" value="HTH_GNTR"/>
    <property type="match status" value="1"/>
</dbReference>
<dbReference type="PANTHER" id="PTHR43537">
    <property type="entry name" value="TRANSCRIPTIONAL REGULATOR, GNTR FAMILY"/>
    <property type="match status" value="1"/>
</dbReference>
<dbReference type="SUPFAM" id="SSF46785">
    <property type="entry name" value="Winged helix' DNA-binding domain"/>
    <property type="match status" value="1"/>
</dbReference>
<dbReference type="RefSeq" id="WP_182483710.1">
    <property type="nucleotide sequence ID" value="NZ_JACGWU010000001.1"/>
</dbReference>
<dbReference type="EMBL" id="JACGWU010000001">
    <property type="protein sequence ID" value="MBA8828271.1"/>
    <property type="molecule type" value="Genomic_DNA"/>
</dbReference>
<dbReference type="GO" id="GO:0003700">
    <property type="term" value="F:DNA-binding transcription factor activity"/>
    <property type="evidence" value="ECO:0007669"/>
    <property type="project" value="InterPro"/>
</dbReference>